<dbReference type="EMBL" id="CP119882">
    <property type="protein sequence ID" value="WFD36973.1"/>
    <property type="molecule type" value="Genomic_DNA"/>
</dbReference>
<gene>
    <name evidence="3" type="primary">REG1</name>
    <name evidence="3" type="ORF">MCUN1_003865</name>
</gene>
<reference evidence="3" key="1">
    <citation type="submission" date="2023-03" db="EMBL/GenBank/DDBJ databases">
        <title>Mating type loci evolution in Malassezia.</title>
        <authorList>
            <person name="Coelho M.A."/>
        </authorList>
    </citation>
    <scope>NUCLEOTIDE SEQUENCE</scope>
    <source>
        <strain evidence="3">CBS 11721</strain>
    </source>
</reference>
<evidence type="ECO:0000313" key="3">
    <source>
        <dbReference type="EMBL" id="WFD36973.1"/>
    </source>
</evidence>
<dbReference type="InterPro" id="IPR013860">
    <property type="entry name" value="AreA_GATA"/>
</dbReference>
<feature type="region of interest" description="Disordered" evidence="1">
    <location>
        <begin position="1"/>
        <end position="22"/>
    </location>
</feature>
<dbReference type="GO" id="GO:0042149">
    <property type="term" value="P:cellular response to glucose starvation"/>
    <property type="evidence" value="ECO:0007669"/>
    <property type="project" value="TreeGrafter"/>
</dbReference>
<dbReference type="AlphaFoldDB" id="A0AAF0J867"/>
<protein>
    <submittedName>
        <fullName evidence="3">Protein phosphatase regulator</fullName>
    </submittedName>
</protein>
<dbReference type="PANTHER" id="PTHR28051:SF1">
    <property type="entry name" value="PROTEIN MTL1-RELATED"/>
    <property type="match status" value="1"/>
</dbReference>
<dbReference type="Proteomes" id="UP001219933">
    <property type="component" value="Chromosome 6"/>
</dbReference>
<accession>A0AAF0J867</accession>
<dbReference type="InterPro" id="IPR052292">
    <property type="entry name" value="Glucose_repression_reg"/>
</dbReference>
<evidence type="ECO:0000313" key="4">
    <source>
        <dbReference type="Proteomes" id="UP001219933"/>
    </source>
</evidence>
<sequence length="326" mass="36537">MPFASGPHIAASTDTAASDDAIIESKPPHICVDYLSHEWKDEDMWNSWKAMTKRKNEIANGVRLENASWRTWAKQRGKLKTVSPDTLNWLKESDVTWLYGPLHGDASPVPPPKVSSMADRLGIDEGRGGKKPILKRRTLSQMLTTPARSPPEFDKPPPTHHEVSTTTAQLSKSLAQVRTQNTLSSALRSPTRPNKDRHISFNNTVEQCIAVDYDEPIYYVDYDEYGTSESGDSIDDGEDRASEVLTIQNNPRAAGGRDEFHTIAKLAPTRLKSIEPEPPQLLAHNAMYDADDLDAQYSLADETPMMHDLRWDESEDYDYLESPAMS</sequence>
<feature type="domain" description="Nitrogen regulatory protein areA GATA-like" evidence="2">
    <location>
        <begin position="47"/>
        <end position="74"/>
    </location>
</feature>
<feature type="compositionally biased region" description="Low complexity" evidence="1">
    <location>
        <begin position="9"/>
        <end position="20"/>
    </location>
</feature>
<proteinExistence type="predicted"/>
<feature type="region of interest" description="Disordered" evidence="1">
    <location>
        <begin position="139"/>
        <end position="163"/>
    </location>
</feature>
<evidence type="ECO:0000259" key="2">
    <source>
        <dbReference type="Pfam" id="PF08550"/>
    </source>
</evidence>
<dbReference type="Pfam" id="PF08550">
    <property type="entry name" value="GATA_AreA"/>
    <property type="match status" value="1"/>
</dbReference>
<evidence type="ECO:0000256" key="1">
    <source>
        <dbReference type="SAM" id="MobiDB-lite"/>
    </source>
</evidence>
<name>A0AAF0J867_9BASI</name>
<organism evidence="3 4">
    <name type="scientific">Malassezia cuniculi</name>
    <dbReference type="NCBI Taxonomy" id="948313"/>
    <lineage>
        <taxon>Eukaryota</taxon>
        <taxon>Fungi</taxon>
        <taxon>Dikarya</taxon>
        <taxon>Basidiomycota</taxon>
        <taxon>Ustilaginomycotina</taxon>
        <taxon>Malasseziomycetes</taxon>
        <taxon>Malasseziales</taxon>
        <taxon>Malasseziaceae</taxon>
        <taxon>Malassezia</taxon>
    </lineage>
</organism>
<dbReference type="GO" id="GO:0007039">
    <property type="term" value="P:protein catabolic process in the vacuole"/>
    <property type="evidence" value="ECO:0007669"/>
    <property type="project" value="TreeGrafter"/>
</dbReference>
<dbReference type="PANTHER" id="PTHR28051">
    <property type="entry name" value="PROTEIN MTL1-RELATED"/>
    <property type="match status" value="1"/>
</dbReference>
<keyword evidence="4" id="KW-1185">Reference proteome</keyword>
<dbReference type="GO" id="GO:0005773">
    <property type="term" value="C:vacuole"/>
    <property type="evidence" value="ECO:0007669"/>
    <property type="project" value="GOC"/>
</dbReference>
<feature type="compositionally biased region" description="Basic and acidic residues" evidence="1">
    <location>
        <begin position="151"/>
        <end position="163"/>
    </location>
</feature>